<dbReference type="SUPFAM" id="SSF52047">
    <property type="entry name" value="RNI-like"/>
    <property type="match status" value="1"/>
</dbReference>
<dbReference type="Proteomes" id="UP001174136">
    <property type="component" value="Unassembled WGS sequence"/>
</dbReference>
<dbReference type="Gene3D" id="3.80.10.10">
    <property type="entry name" value="Ribonuclease Inhibitor"/>
    <property type="match status" value="1"/>
</dbReference>
<dbReference type="AlphaFoldDB" id="A0AA47P3W3"/>
<accession>A0AA47P3W3</accession>
<dbReference type="InterPro" id="IPR032675">
    <property type="entry name" value="LRR_dom_sf"/>
</dbReference>
<reference evidence="3" key="1">
    <citation type="journal article" date="2023" name="Front. Mar. Sci.">
        <title>A new Merluccius polli reference genome to investigate the effects of global change in West African waters.</title>
        <authorList>
            <person name="Mateo J.L."/>
            <person name="Blanco-Fernandez C."/>
            <person name="Garcia-Vazquez E."/>
            <person name="Machado-Schiaffino G."/>
        </authorList>
    </citation>
    <scope>NUCLEOTIDE SEQUENCE</scope>
    <source>
        <strain evidence="3">C29</strain>
        <tissue evidence="3">Fin</tissue>
    </source>
</reference>
<organism evidence="3 4">
    <name type="scientific">Merluccius polli</name>
    <name type="common">Benguela hake</name>
    <name type="synonym">Merluccius cadenati</name>
    <dbReference type="NCBI Taxonomy" id="89951"/>
    <lineage>
        <taxon>Eukaryota</taxon>
        <taxon>Metazoa</taxon>
        <taxon>Chordata</taxon>
        <taxon>Craniata</taxon>
        <taxon>Vertebrata</taxon>
        <taxon>Euteleostomi</taxon>
        <taxon>Actinopterygii</taxon>
        <taxon>Neopterygii</taxon>
        <taxon>Teleostei</taxon>
        <taxon>Neoteleostei</taxon>
        <taxon>Acanthomorphata</taxon>
        <taxon>Zeiogadaria</taxon>
        <taxon>Gadariae</taxon>
        <taxon>Gadiformes</taxon>
        <taxon>Gadoidei</taxon>
        <taxon>Merlucciidae</taxon>
        <taxon>Merluccius</taxon>
    </lineage>
</organism>
<dbReference type="PANTHER" id="PTHR24106">
    <property type="entry name" value="NACHT, LRR AND CARD DOMAINS-CONTAINING"/>
    <property type="match status" value="1"/>
</dbReference>
<evidence type="ECO:0000256" key="1">
    <source>
        <dbReference type="ARBA" id="ARBA00022614"/>
    </source>
</evidence>
<name>A0AA47P3W3_MERPO</name>
<comment type="caution">
    <text evidence="3">The sequence shown here is derived from an EMBL/GenBank/DDBJ whole genome shotgun (WGS) entry which is preliminary data.</text>
</comment>
<evidence type="ECO:0000313" key="4">
    <source>
        <dbReference type="Proteomes" id="UP001174136"/>
    </source>
</evidence>
<proteinExistence type="predicted"/>
<keyword evidence="2" id="KW-0677">Repeat</keyword>
<sequence>MHPRCAAPPSQSPISLTQARLTGCNLSERCCEALASVLCSNSSSLRELDLRTNDLQDSGVKLLSAGLGSPHCTLETLRSVGLNMQTVPPQGFLIRRHFTDLHPIKLEIIHENK</sequence>
<keyword evidence="1" id="KW-0433">Leucine-rich repeat</keyword>
<evidence type="ECO:0000256" key="2">
    <source>
        <dbReference type="ARBA" id="ARBA00022737"/>
    </source>
</evidence>
<keyword evidence="4" id="KW-1185">Reference proteome</keyword>
<dbReference type="EMBL" id="JAOPHQ010002307">
    <property type="protein sequence ID" value="KAK0147395.1"/>
    <property type="molecule type" value="Genomic_DNA"/>
</dbReference>
<dbReference type="SMART" id="SM00368">
    <property type="entry name" value="LRR_RI"/>
    <property type="match status" value="1"/>
</dbReference>
<protein>
    <submittedName>
        <fullName evidence="3">NACHT, LRR and PYD domains-containing protein 1</fullName>
    </submittedName>
</protein>
<evidence type="ECO:0000313" key="3">
    <source>
        <dbReference type="EMBL" id="KAK0147395.1"/>
    </source>
</evidence>
<gene>
    <name evidence="3" type="primary">NLRP1_0</name>
    <name evidence="3" type="ORF">N1851_013121</name>
</gene>
<dbReference type="InterPro" id="IPR051261">
    <property type="entry name" value="NLR"/>
</dbReference>